<feature type="compositionally biased region" description="Low complexity" evidence="2">
    <location>
        <begin position="473"/>
        <end position="484"/>
    </location>
</feature>
<dbReference type="GO" id="GO:0006302">
    <property type="term" value="P:double-strand break repair"/>
    <property type="evidence" value="ECO:0007669"/>
    <property type="project" value="TreeGrafter"/>
</dbReference>
<dbReference type="PANTHER" id="PTHR10133:SF27">
    <property type="entry name" value="DNA POLYMERASE NU"/>
    <property type="match status" value="1"/>
</dbReference>
<evidence type="ECO:0000256" key="1">
    <source>
        <dbReference type="ARBA" id="ARBA00022705"/>
    </source>
</evidence>
<dbReference type="SMART" id="SM00474">
    <property type="entry name" value="35EXOc"/>
    <property type="match status" value="1"/>
</dbReference>
<dbReference type="InterPro" id="IPR002562">
    <property type="entry name" value="3'-5'_exonuclease_dom"/>
</dbReference>
<feature type="region of interest" description="Disordered" evidence="2">
    <location>
        <begin position="627"/>
        <end position="659"/>
    </location>
</feature>
<feature type="compositionally biased region" description="Low complexity" evidence="2">
    <location>
        <begin position="16"/>
        <end position="31"/>
    </location>
</feature>
<dbReference type="GO" id="GO:0008408">
    <property type="term" value="F:3'-5' exonuclease activity"/>
    <property type="evidence" value="ECO:0007669"/>
    <property type="project" value="InterPro"/>
</dbReference>
<dbReference type="InterPro" id="IPR036397">
    <property type="entry name" value="RNaseH_sf"/>
</dbReference>
<gene>
    <name evidence="5" type="ORF">WJX74_001704</name>
</gene>
<dbReference type="PRINTS" id="PR00868">
    <property type="entry name" value="DNAPOLI"/>
</dbReference>
<comment type="caution">
    <text evidence="5">The sequence shown here is derived from an EMBL/GenBank/DDBJ whole genome shotgun (WGS) entry which is preliminary data.</text>
</comment>
<dbReference type="GO" id="GO:0003677">
    <property type="term" value="F:DNA binding"/>
    <property type="evidence" value="ECO:0007669"/>
    <property type="project" value="InterPro"/>
</dbReference>
<protein>
    <recommendedName>
        <fullName evidence="7">DNA-directed DNA polymerase</fullName>
    </recommendedName>
</protein>
<evidence type="ECO:0000313" key="5">
    <source>
        <dbReference type="EMBL" id="KAK9818798.1"/>
    </source>
</evidence>
<dbReference type="Proteomes" id="UP001438707">
    <property type="component" value="Unassembled WGS sequence"/>
</dbReference>
<feature type="domain" description="DNA-directed DNA polymerase family A palm" evidence="4">
    <location>
        <begin position="1508"/>
        <end position="1738"/>
    </location>
</feature>
<evidence type="ECO:0000259" key="4">
    <source>
        <dbReference type="SMART" id="SM00482"/>
    </source>
</evidence>
<dbReference type="Pfam" id="PF01612">
    <property type="entry name" value="DNA_pol_A_exo1"/>
    <property type="match status" value="1"/>
</dbReference>
<evidence type="ECO:0000313" key="6">
    <source>
        <dbReference type="Proteomes" id="UP001438707"/>
    </source>
</evidence>
<keyword evidence="6" id="KW-1185">Reference proteome</keyword>
<dbReference type="Gene3D" id="1.10.150.20">
    <property type="entry name" value="5' to 3' exonuclease, C-terminal subdomain"/>
    <property type="match status" value="1"/>
</dbReference>
<feature type="compositionally biased region" description="Polar residues" evidence="2">
    <location>
        <begin position="526"/>
        <end position="540"/>
    </location>
</feature>
<dbReference type="SUPFAM" id="SSF56672">
    <property type="entry name" value="DNA/RNA polymerases"/>
    <property type="match status" value="1"/>
</dbReference>
<dbReference type="GO" id="GO:0006261">
    <property type="term" value="P:DNA-templated DNA replication"/>
    <property type="evidence" value="ECO:0007669"/>
    <property type="project" value="InterPro"/>
</dbReference>
<dbReference type="Gene3D" id="3.30.70.370">
    <property type="match status" value="1"/>
</dbReference>
<dbReference type="PANTHER" id="PTHR10133">
    <property type="entry name" value="DNA POLYMERASE I"/>
    <property type="match status" value="1"/>
</dbReference>
<accession>A0AAW1QCC8</accession>
<organism evidence="5 6">
    <name type="scientific">Apatococcus lobatus</name>
    <dbReference type="NCBI Taxonomy" id="904363"/>
    <lineage>
        <taxon>Eukaryota</taxon>
        <taxon>Viridiplantae</taxon>
        <taxon>Chlorophyta</taxon>
        <taxon>core chlorophytes</taxon>
        <taxon>Trebouxiophyceae</taxon>
        <taxon>Chlorellales</taxon>
        <taxon>Chlorellaceae</taxon>
        <taxon>Apatococcus</taxon>
    </lineage>
</organism>
<proteinExistence type="predicted"/>
<feature type="compositionally biased region" description="Polar residues" evidence="2">
    <location>
        <begin position="547"/>
        <end position="570"/>
    </location>
</feature>
<dbReference type="Pfam" id="PF00476">
    <property type="entry name" value="DNA_pol_A"/>
    <property type="match status" value="2"/>
</dbReference>
<feature type="domain" description="3'-5' exonuclease" evidence="3">
    <location>
        <begin position="949"/>
        <end position="1178"/>
    </location>
</feature>
<dbReference type="InterPro" id="IPR001098">
    <property type="entry name" value="DNA-dir_DNA_pol_A_palm_dom"/>
</dbReference>
<evidence type="ECO:0000259" key="3">
    <source>
        <dbReference type="SMART" id="SM00474"/>
    </source>
</evidence>
<sequence>MLLHVCKRLKARKRLSFSSSSSHHSSSITTSVLQDRRRRTLDVKRDTAPQSTRTILPCTRSRFEVQHGRTNGPVGSGHTRRTRERQSAAQHFPPRQASQRSADKGQSPRARSTGAITDFVGTAPAHLQQGLSRTSGSLSHAQLSDANLYQVPDPGMHNLNFMNPPDVRSATAPPRMEFAPEWPSSGGYQQGPAKLVRQRTAWNQARLDREQQLKGGGASLRLPEGVAKLQHKLAANDKELTTSPAAVSRPHDQSAAFEHEFRERLGQSNASEHSADPELEVFRGSAGQSAALHTANARQRQLAPHGKPSQSAQPVAPPPPRTSHAAAQPADNFDTGAQNPPGLKAPASAAATPHDGCSNFIQNQQPSAAPPKVNNLLNNFTPAEPLSDLEAASAPCSSCQPAQHTPVNMSVHMPWETDTHRSLTVSLMPYERSQEQARFMRDNPAAVTTAPVDAPISATQVPRPLAEAPLLSPLECSSSSDSGPAIDPPAFDSSDAAWDAESTSLFDLTSLQASSAEASQGAADSRSLSATSAEATQGRSDTAEAPLSTSDAQQSSQRESNTVTSLTSAAPQVAVPSPVRASSAGPVLGSGTAQPGPSGAMQSPLGSYPAGGSYPASVSMAGGSLAGGAGPAAKAGVHGQGALPASTSPGLDVPLTQEQELSRPVKVLKRRARPRKTHPLVAGGSKGFSAWTSWEAAGIPLACNGSSRFLQSPGPAQHLLAQSGGQQRASETTSHNDQQPQQQQQQQDMQNGYASMPVVNHSDGTAASSTQPGPADDTGILQEPSADMIMDQCDLQQQQLQQQHAGQQAHDVSNMRDEGNLAVLEAGNAGPQHAVNGRERSSHHQHNQSSQQHQPPAADGAMSRQGHSQQSIWEGAGSPVTTDPLPLFIQHDPALFNNSSQNGHSPQGFGHQNGHHLQQPLSYDISSDLSDGGSVVAEPDGTPARLADVHMVTSRDEAARVAQLIRDQYRDRWFAVDTEVADIDVKKESPCGHGRVTSLSVYCGDDANFALPGEPSKRQLWVDTLGVNDEGEGLAVMEEFRVFLEDPSIRKIWHNYSFDRHVLANHGIVPRGFGADTIHMARLLDSSRRGTKSYSLESLTGDYFRGDAGMEQRSKTSMKELFGKGALKKDGTEGKVKKLPPIDEVQRDPEQREKFIDYSAFDAKATFKLYEVLRDQLQERVCKVNPPVAEACKMQPGWTMWDLYQKFWQPFGGLLVDMERAGMLVDRDHLAAAQIQAEADQEEARKFFQRWAATRVPAAKHMNVTSTAQIQQLLFAGVCNAKGNTKLAHVRAFKADNLDGIIEEGKKAAKKHIEFELHGVWGPEKDSPLQPEQVTPTGWPAVSVPVLRSLAGKAGAARKALAELPDSSISSMDDLGSLDLDVDVNDPIEVVPPPAAAVKLKISSKQVEALEAEAEQKGFGKLYAAFGGGKEGLEACAAVDALCNVGAIDTLLSNFILPLQGSEVSTRDVNGNLNRIHCSLNINTETGRLSARRPNLQNQPAMEKDRYKVRKAFTADTARGNTLIVADYSQLELRLLAHIADCKSMQTAFKLGGDFHSRTALGMYDHIKEAIDQGKCLLEWEDPNSKPPVPLLKDMFASERRKAKVLNFSIAYGKTAHGLAQDFKTSLDEAKATVERWYADRPEVLKWQQLQRHNATMHGFVNTLIGRQRQLPDAQLSNNKAKGHALRAAINTPIQGSAADVATAAMLAIGRHQRLRELGWTLLLQVHDEVILEGPEESAEEAQKIVVDCMENPFDGKHNVLKVALEVSSNVADTWYEAK</sequence>
<dbReference type="Gene3D" id="3.30.420.10">
    <property type="entry name" value="Ribonuclease H-like superfamily/Ribonuclease H"/>
    <property type="match status" value="1"/>
</dbReference>
<feature type="region of interest" description="Disordered" evidence="2">
    <location>
        <begin position="13"/>
        <end position="112"/>
    </location>
</feature>
<feature type="compositionally biased region" description="Polar residues" evidence="2">
    <location>
        <begin position="723"/>
        <end position="737"/>
    </location>
</feature>
<feature type="region of interest" description="Disordered" evidence="2">
    <location>
        <begin position="288"/>
        <end position="356"/>
    </location>
</feature>
<evidence type="ECO:0008006" key="7">
    <source>
        <dbReference type="Google" id="ProtNLM"/>
    </source>
</evidence>
<dbReference type="InterPro" id="IPR012337">
    <property type="entry name" value="RNaseH-like_sf"/>
</dbReference>
<feature type="compositionally biased region" description="Low complexity" evidence="2">
    <location>
        <begin position="738"/>
        <end position="747"/>
    </location>
</feature>
<dbReference type="InterPro" id="IPR043502">
    <property type="entry name" value="DNA/RNA_pol_sf"/>
</dbReference>
<dbReference type="CDD" id="cd06139">
    <property type="entry name" value="DNA_polA_I_Ecoli_like_exo"/>
    <property type="match status" value="1"/>
</dbReference>
<dbReference type="SUPFAM" id="SSF53098">
    <property type="entry name" value="Ribonuclease H-like"/>
    <property type="match status" value="1"/>
</dbReference>
<feature type="compositionally biased region" description="Polar residues" evidence="2">
    <location>
        <begin position="591"/>
        <end position="604"/>
    </location>
</feature>
<feature type="region of interest" description="Disordered" evidence="2">
    <location>
        <begin position="713"/>
        <end position="781"/>
    </location>
</feature>
<keyword evidence="1" id="KW-0235">DNA replication</keyword>
<reference evidence="5 6" key="1">
    <citation type="journal article" date="2024" name="Nat. Commun.">
        <title>Phylogenomics reveals the evolutionary origins of lichenization in chlorophyte algae.</title>
        <authorList>
            <person name="Puginier C."/>
            <person name="Libourel C."/>
            <person name="Otte J."/>
            <person name="Skaloud P."/>
            <person name="Haon M."/>
            <person name="Grisel S."/>
            <person name="Petersen M."/>
            <person name="Berrin J.G."/>
            <person name="Delaux P.M."/>
            <person name="Dal Grande F."/>
            <person name="Keller J."/>
        </authorList>
    </citation>
    <scope>NUCLEOTIDE SEQUENCE [LARGE SCALE GENOMIC DNA]</scope>
    <source>
        <strain evidence="5 6">SAG 2145</strain>
    </source>
</reference>
<dbReference type="SMART" id="SM00482">
    <property type="entry name" value="POLAc"/>
    <property type="match status" value="1"/>
</dbReference>
<dbReference type="InterPro" id="IPR002298">
    <property type="entry name" value="DNA_polymerase_A"/>
</dbReference>
<feature type="compositionally biased region" description="Polar residues" evidence="2">
    <location>
        <begin position="896"/>
        <end position="905"/>
    </location>
</feature>
<name>A0AAW1QCC8_9CHLO</name>
<feature type="region of interest" description="Disordered" evidence="2">
    <location>
        <begin position="517"/>
        <end position="604"/>
    </location>
</feature>
<feature type="region of interest" description="Disordered" evidence="2">
    <location>
        <begin position="473"/>
        <end position="495"/>
    </location>
</feature>
<dbReference type="GO" id="GO:0003887">
    <property type="term" value="F:DNA-directed DNA polymerase activity"/>
    <property type="evidence" value="ECO:0007669"/>
    <property type="project" value="InterPro"/>
</dbReference>
<feature type="compositionally biased region" description="Polar residues" evidence="2">
    <location>
        <begin position="762"/>
        <end position="772"/>
    </location>
</feature>
<feature type="region of interest" description="Disordered" evidence="2">
    <location>
        <begin position="831"/>
        <end position="918"/>
    </location>
</feature>
<dbReference type="EMBL" id="JALJOS010000054">
    <property type="protein sequence ID" value="KAK9818798.1"/>
    <property type="molecule type" value="Genomic_DNA"/>
</dbReference>
<dbReference type="CDD" id="cd08640">
    <property type="entry name" value="DNA_pol_A_plastid_like"/>
    <property type="match status" value="1"/>
</dbReference>
<evidence type="ECO:0000256" key="2">
    <source>
        <dbReference type="SAM" id="MobiDB-lite"/>
    </source>
</evidence>